<organism evidence="2 3">
    <name type="scientific">Acinetobacter baumannii</name>
    <dbReference type="NCBI Taxonomy" id="470"/>
    <lineage>
        <taxon>Bacteria</taxon>
        <taxon>Pseudomonadati</taxon>
        <taxon>Pseudomonadota</taxon>
        <taxon>Gammaproteobacteria</taxon>
        <taxon>Moraxellales</taxon>
        <taxon>Moraxellaceae</taxon>
        <taxon>Acinetobacter</taxon>
        <taxon>Acinetobacter calcoaceticus/baumannii complex</taxon>
    </lineage>
</organism>
<protein>
    <submittedName>
        <fullName evidence="2">Quinoprotein glucose dehydrogenase</fullName>
    </submittedName>
</protein>
<sequence length="137" mass="15162">VPPLKTLYTVQDTYNYNDPTCGEMAYICWPTVAPSSAYVYTGGKKAIPGWENTLLVPSLKRGVIFRIKLDPTYSTTLDDAIPMFKSNNRYRDVIASPEGNTLYVLTDTAGNVQKDDGSVTHTLENPGSLIKFTYNGK</sequence>
<name>A0A6I4HUF7_ACIBA</name>
<dbReference type="InterPro" id="IPR011042">
    <property type="entry name" value="6-blade_b-propeller_TolB-like"/>
</dbReference>
<comment type="caution">
    <text evidence="2">The sequence shown here is derived from an EMBL/GenBank/DDBJ whole genome shotgun (WGS) entry which is preliminary data.</text>
</comment>
<accession>A0A6I4HUF7</accession>
<dbReference type="Proteomes" id="UP000439424">
    <property type="component" value="Unassembled WGS sequence"/>
</dbReference>
<feature type="non-terminal residue" evidence="2">
    <location>
        <position position="1"/>
    </location>
</feature>
<evidence type="ECO:0000313" key="3">
    <source>
        <dbReference type="Proteomes" id="UP000439424"/>
    </source>
</evidence>
<dbReference type="Gene3D" id="2.120.10.30">
    <property type="entry name" value="TolB, C-terminal domain"/>
    <property type="match status" value="1"/>
</dbReference>
<dbReference type="EMBL" id="WPIP01000662">
    <property type="protein sequence ID" value="MVM94317.1"/>
    <property type="molecule type" value="Genomic_DNA"/>
</dbReference>
<feature type="domain" description="Glucose/Sorbosone dehydrogenase" evidence="1">
    <location>
        <begin position="25"/>
        <end position="111"/>
    </location>
</feature>
<dbReference type="RefSeq" id="WP_171064769.1">
    <property type="nucleotide sequence ID" value="NZ_WPIP01000662.1"/>
</dbReference>
<evidence type="ECO:0000313" key="2">
    <source>
        <dbReference type="EMBL" id="MVM94317.1"/>
    </source>
</evidence>
<dbReference type="InterPro" id="IPR012938">
    <property type="entry name" value="Glc/Sorbosone_DH"/>
</dbReference>
<gene>
    <name evidence="2" type="ORF">GNY86_22565</name>
</gene>
<dbReference type="Pfam" id="PF07995">
    <property type="entry name" value="GSDH"/>
    <property type="match status" value="1"/>
</dbReference>
<dbReference type="AlphaFoldDB" id="A0A6I4HUF7"/>
<reference evidence="2 3" key="1">
    <citation type="submission" date="2019-11" db="EMBL/GenBank/DDBJ databases">
        <title>Multidrug-resistant Acinetobacter baumannii moving toward extensively drug-resistant over fifteen years in South of Brazil.</title>
        <authorList>
            <person name="Fedrigo N.H."/>
            <person name="Cerdeira L."/>
            <person name="Fuga B."/>
            <person name="Marini P.V.B."/>
            <person name="Shinohara D.R."/>
            <person name="Carrara-Marroni F.E."/>
            <person name="Lincopan N."/>
            <person name="Tognim M.C.B."/>
        </authorList>
    </citation>
    <scope>NUCLEOTIDE SEQUENCE [LARGE SCALE GENOMIC DNA]</scope>
    <source>
        <strain evidence="2 3">Ac576</strain>
    </source>
</reference>
<evidence type="ECO:0000259" key="1">
    <source>
        <dbReference type="Pfam" id="PF07995"/>
    </source>
</evidence>
<proteinExistence type="predicted"/>